<gene>
    <name evidence="1" type="ORF">O6H91_15G037900</name>
</gene>
<name>A0ACC2BHH8_DIPCM</name>
<comment type="caution">
    <text evidence="1">The sequence shown here is derived from an EMBL/GenBank/DDBJ whole genome shotgun (WGS) entry which is preliminary data.</text>
</comment>
<dbReference type="EMBL" id="CM055106">
    <property type="protein sequence ID" value="KAJ7529210.1"/>
    <property type="molecule type" value="Genomic_DNA"/>
</dbReference>
<accession>A0ACC2BHH8</accession>
<evidence type="ECO:0000313" key="1">
    <source>
        <dbReference type="EMBL" id="KAJ7529210.1"/>
    </source>
</evidence>
<organism evidence="1 2">
    <name type="scientific">Diphasiastrum complanatum</name>
    <name type="common">Issler's clubmoss</name>
    <name type="synonym">Lycopodium complanatum</name>
    <dbReference type="NCBI Taxonomy" id="34168"/>
    <lineage>
        <taxon>Eukaryota</taxon>
        <taxon>Viridiplantae</taxon>
        <taxon>Streptophyta</taxon>
        <taxon>Embryophyta</taxon>
        <taxon>Tracheophyta</taxon>
        <taxon>Lycopodiopsida</taxon>
        <taxon>Lycopodiales</taxon>
        <taxon>Lycopodiaceae</taxon>
        <taxon>Lycopodioideae</taxon>
        <taxon>Diphasiastrum</taxon>
    </lineage>
</organism>
<sequence>MSGQGLNGASSQRPNNSRHHDASSQRGPSLTKKKTLSQNGNASQRRTSISGLPRAERTVKNLRLSKALTIPDHTSVAEACRRMVHRRVDAALLTDSTSILCGIVTDKDVARRVIAEGLKPEETPVSKIMTRSPIFVLSDTLAVDGLQKMVQGKFRHLPVVENGEVIALLDITKCLYDAISRMERAAEKGNAIAAAVEAVERQWGDTLVGQSSFIDSLRERIFQPTISSLLTEAPKVATVMPTDTVQLAAKKMRDLHVNSAIVTTGSTIQGILTSKDILTRVVAARLKPGTAVEKVMTPNPECASLGTTIVEALHTMHDGKFLHLPVLGEDGSIVACVDVLELTHAAFATVGGGGGSDGLSNSVFQKFWDSAFSLESPDDDTRSEMSSRLIPDVRGADAAAVCHSSSSTSPPPSVVGFSTSTANLDDSFMFKLEDQKGQLHRFRCGSKSLSELASNVKRRLGKAADLTWEPQILYADDEGDRVLLHSDSDLAEAVDSARLLSSKGIRLFLRDSLLDDSHAQNPGKVESPILETHKPDTWTSTHTAVAAGAATGAAMMIGLTLVLLMKRSSANS</sequence>
<reference evidence="2" key="1">
    <citation type="journal article" date="2024" name="Proc. Natl. Acad. Sci. U.S.A.">
        <title>Extraordinary preservation of gene collinearity over three hundred million years revealed in homosporous lycophytes.</title>
        <authorList>
            <person name="Li C."/>
            <person name="Wickell D."/>
            <person name="Kuo L.Y."/>
            <person name="Chen X."/>
            <person name="Nie B."/>
            <person name="Liao X."/>
            <person name="Peng D."/>
            <person name="Ji J."/>
            <person name="Jenkins J."/>
            <person name="Williams M."/>
            <person name="Shu S."/>
            <person name="Plott C."/>
            <person name="Barry K."/>
            <person name="Rajasekar S."/>
            <person name="Grimwood J."/>
            <person name="Han X."/>
            <person name="Sun S."/>
            <person name="Hou Z."/>
            <person name="He W."/>
            <person name="Dai G."/>
            <person name="Sun C."/>
            <person name="Schmutz J."/>
            <person name="Leebens-Mack J.H."/>
            <person name="Li F.W."/>
            <person name="Wang L."/>
        </authorList>
    </citation>
    <scope>NUCLEOTIDE SEQUENCE [LARGE SCALE GENOMIC DNA]</scope>
    <source>
        <strain evidence="2">cv. PW_Plant_1</strain>
    </source>
</reference>
<proteinExistence type="predicted"/>
<dbReference type="Proteomes" id="UP001162992">
    <property type="component" value="Chromosome 15"/>
</dbReference>
<protein>
    <submittedName>
        <fullName evidence="1">Uncharacterized protein</fullName>
    </submittedName>
</protein>
<evidence type="ECO:0000313" key="2">
    <source>
        <dbReference type="Proteomes" id="UP001162992"/>
    </source>
</evidence>
<keyword evidence="2" id="KW-1185">Reference proteome</keyword>